<comment type="pathway">
    <text evidence="1">Protein modification; protein ubiquitination.</text>
</comment>
<dbReference type="GO" id="GO:0035556">
    <property type="term" value="P:intracellular signal transduction"/>
    <property type="evidence" value="ECO:0007669"/>
    <property type="project" value="InterPro"/>
</dbReference>
<reference evidence="6" key="2">
    <citation type="submission" date="2025-08" db="UniProtKB">
        <authorList>
            <consortium name="Ensembl"/>
        </authorList>
    </citation>
    <scope>IDENTIFICATION</scope>
</reference>
<dbReference type="Ensembl" id="ENSMODT00000064920.1">
    <property type="protein sequence ID" value="ENSMODP00000055700.1"/>
    <property type="gene ID" value="ENSMODG00000051609.1"/>
</dbReference>
<dbReference type="PANTHER" id="PTHR15622">
    <property type="entry name" value="WD40 REPEAT PROTEIN"/>
    <property type="match status" value="1"/>
</dbReference>
<protein>
    <recommendedName>
        <fullName evidence="3">WD repeat and SOCS box-containing protein 1</fullName>
    </recommendedName>
</protein>
<accession>A0A5F8H6T8</accession>
<dbReference type="Gene3D" id="2.130.10.10">
    <property type="entry name" value="YVTN repeat-like/Quinoprotein amine dehydrogenase"/>
    <property type="match status" value="1"/>
</dbReference>
<dbReference type="SMART" id="SM00320">
    <property type="entry name" value="WD40"/>
    <property type="match status" value="2"/>
</dbReference>
<dbReference type="PANTHER" id="PTHR15622:SF12">
    <property type="entry name" value="WD REPEAT AND SOCS BOX-CONTAINING PROTEIN 1"/>
    <property type="match status" value="1"/>
</dbReference>
<sequence length="181" mass="20204">GDYGPCLVVLWLGLSPKLHNLVFNSKYEIPLYELSLGEVVASQRRVTSRLVFVCRHLFPPPTPIFAGGANDGWVRALSFSHDGLHVASLADDKMVRFWRIDEDFPVQVATLSNGLCCAFSTDGSVLAAGTSDGSVYFWPTPKHVPSLQHLCRMSVRRVMSTWEVQRLPVPPKLVEFLCYQV</sequence>
<dbReference type="InterPro" id="IPR036036">
    <property type="entry name" value="SOCS_box-like_dom_sf"/>
</dbReference>
<feature type="repeat" description="WD" evidence="4">
    <location>
        <begin position="118"/>
        <end position="138"/>
    </location>
</feature>
<feature type="repeat" description="WD" evidence="4">
    <location>
        <begin position="67"/>
        <end position="108"/>
    </location>
</feature>
<dbReference type="InterPro" id="IPR001496">
    <property type="entry name" value="SOCS_box"/>
</dbReference>
<dbReference type="Pfam" id="PF00400">
    <property type="entry name" value="WD40"/>
    <property type="match status" value="2"/>
</dbReference>
<keyword evidence="4" id="KW-0853">WD repeat</keyword>
<evidence type="ECO:0000256" key="1">
    <source>
        <dbReference type="ARBA" id="ARBA00004906"/>
    </source>
</evidence>
<dbReference type="PROSITE" id="PS50082">
    <property type="entry name" value="WD_REPEATS_2"/>
    <property type="match status" value="2"/>
</dbReference>
<dbReference type="SMART" id="SM00969">
    <property type="entry name" value="SOCS_box"/>
    <property type="match status" value="1"/>
</dbReference>
<reference evidence="6" key="3">
    <citation type="submission" date="2025-09" db="UniProtKB">
        <authorList>
            <consortium name="Ensembl"/>
        </authorList>
    </citation>
    <scope>IDENTIFICATION</scope>
</reference>
<keyword evidence="2" id="KW-0833">Ubl conjugation pathway</keyword>
<dbReference type="InterPro" id="IPR001680">
    <property type="entry name" value="WD40_rpt"/>
</dbReference>
<dbReference type="Proteomes" id="UP000002280">
    <property type="component" value="Chromosome 2"/>
</dbReference>
<dbReference type="PROSITE" id="PS50225">
    <property type="entry name" value="SOCS"/>
    <property type="match status" value="1"/>
</dbReference>
<proteinExistence type="predicted"/>
<dbReference type="Gene3D" id="1.10.750.20">
    <property type="entry name" value="SOCS box"/>
    <property type="match status" value="1"/>
</dbReference>
<dbReference type="UniPathway" id="UPA00143"/>
<dbReference type="STRING" id="13616.ENSMODP00000055700"/>
<dbReference type="AlphaFoldDB" id="A0A5F8H6T8"/>
<dbReference type="InParanoid" id="A0A5F8H6T8"/>
<evidence type="ECO:0000256" key="3">
    <source>
        <dbReference type="ARBA" id="ARBA00040055"/>
    </source>
</evidence>
<feature type="domain" description="SOCS box" evidence="5">
    <location>
        <begin position="137"/>
        <end position="181"/>
    </location>
</feature>
<dbReference type="SUPFAM" id="SSF158235">
    <property type="entry name" value="SOCS box-like"/>
    <property type="match status" value="1"/>
</dbReference>
<dbReference type="Pfam" id="PF07525">
    <property type="entry name" value="SOCS_box"/>
    <property type="match status" value="1"/>
</dbReference>
<dbReference type="Bgee" id="ENSMODG00000051609">
    <property type="expression patterns" value="Expressed in adult mammalian kidney and 19 other cell types or tissues"/>
</dbReference>
<evidence type="ECO:0000256" key="4">
    <source>
        <dbReference type="PROSITE-ProRule" id="PRU00221"/>
    </source>
</evidence>
<name>A0A5F8H6T8_MONDO</name>
<dbReference type="InterPro" id="IPR051983">
    <property type="entry name" value="WSB_SOCS-box_domain"/>
</dbReference>
<dbReference type="InterPro" id="IPR036322">
    <property type="entry name" value="WD40_repeat_dom_sf"/>
</dbReference>
<dbReference type="SMART" id="SM00253">
    <property type="entry name" value="SOCS"/>
    <property type="match status" value="1"/>
</dbReference>
<organism evidence="6 7">
    <name type="scientific">Monodelphis domestica</name>
    <name type="common">Gray short-tailed opossum</name>
    <dbReference type="NCBI Taxonomy" id="13616"/>
    <lineage>
        <taxon>Eukaryota</taxon>
        <taxon>Metazoa</taxon>
        <taxon>Chordata</taxon>
        <taxon>Craniata</taxon>
        <taxon>Vertebrata</taxon>
        <taxon>Euteleostomi</taxon>
        <taxon>Mammalia</taxon>
        <taxon>Metatheria</taxon>
        <taxon>Didelphimorphia</taxon>
        <taxon>Didelphidae</taxon>
        <taxon>Monodelphis</taxon>
    </lineage>
</organism>
<keyword evidence="7" id="KW-1185">Reference proteome</keyword>
<evidence type="ECO:0000313" key="6">
    <source>
        <dbReference type="Ensembl" id="ENSMODP00000055700.1"/>
    </source>
</evidence>
<dbReference type="GeneTree" id="ENSGT00890000139406"/>
<evidence type="ECO:0000259" key="5">
    <source>
        <dbReference type="PROSITE" id="PS50225"/>
    </source>
</evidence>
<dbReference type="OMA" id="NDAICCC"/>
<reference evidence="6 7" key="1">
    <citation type="journal article" date="2007" name="Nature">
        <title>Genome of the marsupial Monodelphis domestica reveals innovation in non-coding sequences.</title>
        <authorList>
            <person name="Mikkelsen T.S."/>
            <person name="Wakefield M.J."/>
            <person name="Aken B."/>
            <person name="Amemiya C.T."/>
            <person name="Chang J.L."/>
            <person name="Duke S."/>
            <person name="Garber M."/>
            <person name="Gentles A.J."/>
            <person name="Goodstadt L."/>
            <person name="Heger A."/>
            <person name="Jurka J."/>
            <person name="Kamal M."/>
            <person name="Mauceli E."/>
            <person name="Searle S.M."/>
            <person name="Sharpe T."/>
            <person name="Baker M.L."/>
            <person name="Batzer M.A."/>
            <person name="Benos P.V."/>
            <person name="Belov K."/>
            <person name="Clamp M."/>
            <person name="Cook A."/>
            <person name="Cuff J."/>
            <person name="Das R."/>
            <person name="Davidow L."/>
            <person name="Deakin J.E."/>
            <person name="Fazzari M.J."/>
            <person name="Glass J.L."/>
            <person name="Grabherr M."/>
            <person name="Greally J.M."/>
            <person name="Gu W."/>
            <person name="Hore T.A."/>
            <person name="Huttley G.A."/>
            <person name="Kleber M."/>
            <person name="Jirtle R.L."/>
            <person name="Koina E."/>
            <person name="Lee J.T."/>
            <person name="Mahony S."/>
            <person name="Marra M.A."/>
            <person name="Miller R.D."/>
            <person name="Nicholls R.D."/>
            <person name="Oda M."/>
            <person name="Papenfuss A.T."/>
            <person name="Parra Z.E."/>
            <person name="Pollock D.D."/>
            <person name="Ray D.A."/>
            <person name="Schein J.E."/>
            <person name="Speed T.P."/>
            <person name="Thompson K."/>
            <person name="VandeBerg J.L."/>
            <person name="Wade C.M."/>
            <person name="Walker J.A."/>
            <person name="Waters P.D."/>
            <person name="Webber C."/>
            <person name="Weidman J.R."/>
            <person name="Xie X."/>
            <person name="Zody M.C."/>
            <person name="Baldwin J."/>
            <person name="Abdouelleil A."/>
            <person name="Abdulkadir J."/>
            <person name="Abebe A."/>
            <person name="Abera B."/>
            <person name="Abreu J."/>
            <person name="Acer S.C."/>
            <person name="Aftuck L."/>
            <person name="Alexander A."/>
            <person name="An P."/>
            <person name="Anderson E."/>
            <person name="Anderson S."/>
            <person name="Arachi H."/>
            <person name="Azer M."/>
            <person name="Bachantsang P."/>
            <person name="Barry A."/>
            <person name="Bayul T."/>
            <person name="Berlin A."/>
            <person name="Bessette D."/>
            <person name="Bloom T."/>
            <person name="Bloom T."/>
            <person name="Boguslavskiy L."/>
            <person name="Bonnet C."/>
            <person name="Boukhgalter B."/>
            <person name="Bourzgui I."/>
            <person name="Brown A."/>
            <person name="Cahill P."/>
            <person name="Channer S."/>
            <person name="Cheshatsang Y."/>
            <person name="Chuda L."/>
            <person name="Citroen M."/>
            <person name="Collymore A."/>
            <person name="Cooke P."/>
            <person name="Costello M."/>
            <person name="D'Aco K."/>
            <person name="Daza R."/>
            <person name="De Haan G."/>
            <person name="DeGray S."/>
            <person name="DeMaso C."/>
            <person name="Dhargay N."/>
            <person name="Dooley K."/>
            <person name="Dooley E."/>
            <person name="Doricent M."/>
            <person name="Dorje P."/>
            <person name="Dorjee K."/>
            <person name="Dupes A."/>
            <person name="Elong R."/>
            <person name="Falk J."/>
            <person name="Farina A."/>
            <person name="Faro S."/>
            <person name="Ferguson D."/>
            <person name="Fisher S."/>
            <person name="Foley C.D."/>
            <person name="Franke A."/>
            <person name="Friedrich D."/>
            <person name="Gadbois L."/>
            <person name="Gearin G."/>
            <person name="Gearin C.R."/>
            <person name="Giannoukos G."/>
            <person name="Goode T."/>
            <person name="Graham J."/>
            <person name="Grandbois E."/>
            <person name="Grewal S."/>
            <person name="Gyaltsen K."/>
            <person name="Hafez N."/>
            <person name="Hagos B."/>
            <person name="Hall J."/>
            <person name="Henson C."/>
            <person name="Hollinger A."/>
            <person name="Honan T."/>
            <person name="Huard M.D."/>
            <person name="Hughes L."/>
            <person name="Hurhula B."/>
            <person name="Husby M.E."/>
            <person name="Kamat A."/>
            <person name="Kanga B."/>
            <person name="Kashin S."/>
            <person name="Khazanovich D."/>
            <person name="Kisner P."/>
            <person name="Lance K."/>
            <person name="Lara M."/>
            <person name="Lee W."/>
            <person name="Lennon N."/>
            <person name="Letendre F."/>
            <person name="LeVine R."/>
            <person name="Lipovsky A."/>
            <person name="Liu X."/>
            <person name="Liu J."/>
            <person name="Liu S."/>
            <person name="Lokyitsang T."/>
            <person name="Lokyitsang Y."/>
            <person name="Lubonja R."/>
            <person name="Lui A."/>
            <person name="MacDonald P."/>
            <person name="Magnisalis V."/>
            <person name="Maru K."/>
            <person name="Matthews C."/>
            <person name="McCusker W."/>
            <person name="McDonough S."/>
            <person name="Mehta T."/>
            <person name="Meldrim J."/>
            <person name="Meneus L."/>
            <person name="Mihai O."/>
            <person name="Mihalev A."/>
            <person name="Mihova T."/>
            <person name="Mittelman R."/>
            <person name="Mlenga V."/>
            <person name="Montmayeur A."/>
            <person name="Mulrain L."/>
            <person name="Navidi A."/>
            <person name="Naylor J."/>
            <person name="Negash T."/>
            <person name="Nguyen T."/>
            <person name="Nguyen N."/>
            <person name="Nicol R."/>
            <person name="Norbu C."/>
            <person name="Norbu N."/>
            <person name="Novod N."/>
            <person name="O'Neill B."/>
            <person name="Osman S."/>
            <person name="Markiewicz E."/>
            <person name="Oyono O.L."/>
            <person name="Patti C."/>
            <person name="Phunkhang P."/>
            <person name="Pierre F."/>
            <person name="Priest M."/>
            <person name="Raghuraman S."/>
            <person name="Rege F."/>
            <person name="Reyes R."/>
            <person name="Rise C."/>
            <person name="Rogov P."/>
            <person name="Ross K."/>
            <person name="Ryan E."/>
            <person name="Settipalli S."/>
            <person name="Shea T."/>
            <person name="Sherpa N."/>
            <person name="Shi L."/>
            <person name="Shih D."/>
            <person name="Sparrow T."/>
            <person name="Spaulding J."/>
            <person name="Stalker J."/>
            <person name="Stange-Thomann N."/>
            <person name="Stavropoulos S."/>
            <person name="Stone C."/>
            <person name="Strader C."/>
            <person name="Tesfaye S."/>
            <person name="Thomson T."/>
            <person name="Thoulutsang Y."/>
            <person name="Thoulutsang D."/>
            <person name="Topham K."/>
            <person name="Topping I."/>
            <person name="Tsamla T."/>
            <person name="Vassiliev H."/>
            <person name="Vo A."/>
            <person name="Wangchuk T."/>
            <person name="Wangdi T."/>
            <person name="Weiand M."/>
            <person name="Wilkinson J."/>
            <person name="Wilson A."/>
            <person name="Yadav S."/>
            <person name="Young G."/>
            <person name="Yu Q."/>
            <person name="Zembek L."/>
            <person name="Zhong D."/>
            <person name="Zimmer A."/>
            <person name="Zwirko Z."/>
            <person name="Jaffe D.B."/>
            <person name="Alvarez P."/>
            <person name="Brockman W."/>
            <person name="Butler J."/>
            <person name="Chin C."/>
            <person name="Gnerre S."/>
            <person name="MacCallum I."/>
            <person name="Graves J.A."/>
            <person name="Ponting C.P."/>
            <person name="Breen M."/>
            <person name="Samollow P.B."/>
            <person name="Lander E.S."/>
            <person name="Lindblad-Toh K."/>
        </authorList>
    </citation>
    <scope>NUCLEOTIDE SEQUENCE [LARGE SCALE GENOMIC DNA]</scope>
</reference>
<dbReference type="GO" id="GO:0016567">
    <property type="term" value="P:protein ubiquitination"/>
    <property type="evidence" value="ECO:0007669"/>
    <property type="project" value="UniProtKB-UniPathway"/>
</dbReference>
<evidence type="ECO:0000313" key="7">
    <source>
        <dbReference type="Proteomes" id="UP000002280"/>
    </source>
</evidence>
<dbReference type="SUPFAM" id="SSF50978">
    <property type="entry name" value="WD40 repeat-like"/>
    <property type="match status" value="1"/>
</dbReference>
<evidence type="ECO:0000256" key="2">
    <source>
        <dbReference type="ARBA" id="ARBA00022786"/>
    </source>
</evidence>
<dbReference type="InterPro" id="IPR015943">
    <property type="entry name" value="WD40/YVTN_repeat-like_dom_sf"/>
</dbReference>